<dbReference type="AlphaFoldDB" id="A0A0C3FUX8"/>
<keyword evidence="2" id="KW-1185">Reference proteome</keyword>
<reference evidence="2" key="2">
    <citation type="submission" date="2015-01" db="EMBL/GenBank/DDBJ databases">
        <title>Evolutionary Origins and Diversification of the Mycorrhizal Mutualists.</title>
        <authorList>
            <consortium name="DOE Joint Genome Institute"/>
            <consortium name="Mycorrhizal Genomics Consortium"/>
            <person name="Kohler A."/>
            <person name="Kuo A."/>
            <person name="Nagy L.G."/>
            <person name="Floudas D."/>
            <person name="Copeland A."/>
            <person name="Barry K.W."/>
            <person name="Cichocki N."/>
            <person name="Veneault-Fourrey C."/>
            <person name="LaButti K."/>
            <person name="Lindquist E.A."/>
            <person name="Lipzen A."/>
            <person name="Lundell T."/>
            <person name="Morin E."/>
            <person name="Murat C."/>
            <person name="Riley R."/>
            <person name="Ohm R."/>
            <person name="Sun H."/>
            <person name="Tunlid A."/>
            <person name="Henrissat B."/>
            <person name="Grigoriev I.V."/>
            <person name="Hibbett D.S."/>
            <person name="Martin F."/>
        </authorList>
    </citation>
    <scope>NUCLEOTIDE SEQUENCE [LARGE SCALE GENOMIC DNA]</scope>
    <source>
        <strain evidence="2">F 1598</strain>
    </source>
</reference>
<reference evidence="1 2" key="1">
    <citation type="submission" date="2014-04" db="EMBL/GenBank/DDBJ databases">
        <authorList>
            <consortium name="DOE Joint Genome Institute"/>
            <person name="Kuo A."/>
            <person name="Tarkka M."/>
            <person name="Buscot F."/>
            <person name="Kohler A."/>
            <person name="Nagy L.G."/>
            <person name="Floudas D."/>
            <person name="Copeland A."/>
            <person name="Barry K.W."/>
            <person name="Cichocki N."/>
            <person name="Veneault-Fourrey C."/>
            <person name="LaButti K."/>
            <person name="Lindquist E.A."/>
            <person name="Lipzen A."/>
            <person name="Lundell T."/>
            <person name="Morin E."/>
            <person name="Murat C."/>
            <person name="Sun H."/>
            <person name="Tunlid A."/>
            <person name="Henrissat B."/>
            <person name="Grigoriev I.V."/>
            <person name="Hibbett D.S."/>
            <person name="Martin F."/>
            <person name="Nordberg H.P."/>
            <person name="Cantor M.N."/>
            <person name="Hua S.X."/>
        </authorList>
    </citation>
    <scope>NUCLEOTIDE SEQUENCE [LARGE SCALE GENOMIC DNA]</scope>
    <source>
        <strain evidence="1 2">F 1598</strain>
    </source>
</reference>
<dbReference type="EMBL" id="KN832977">
    <property type="protein sequence ID" value="KIM88195.1"/>
    <property type="molecule type" value="Genomic_DNA"/>
</dbReference>
<dbReference type="InParanoid" id="A0A0C3FUX8"/>
<dbReference type="Proteomes" id="UP000054166">
    <property type="component" value="Unassembled WGS sequence"/>
</dbReference>
<evidence type="ECO:0000313" key="1">
    <source>
        <dbReference type="EMBL" id="KIM88195.1"/>
    </source>
</evidence>
<accession>A0A0C3FUX8</accession>
<dbReference type="HOGENOM" id="CLU_2606842_0_0_1"/>
<name>A0A0C3FUX8_PILCF</name>
<protein>
    <submittedName>
        <fullName evidence="1">Uncharacterized protein</fullName>
    </submittedName>
</protein>
<sequence>MSSSTEEAEVEGFDSVVQPSDALEHIILKLKEAVTRGTLDNVDLDGLREVERFTEEWKLRFDYNSLSLSRCLLPSMNAV</sequence>
<organism evidence="1 2">
    <name type="scientific">Piloderma croceum (strain F 1598)</name>
    <dbReference type="NCBI Taxonomy" id="765440"/>
    <lineage>
        <taxon>Eukaryota</taxon>
        <taxon>Fungi</taxon>
        <taxon>Dikarya</taxon>
        <taxon>Basidiomycota</taxon>
        <taxon>Agaricomycotina</taxon>
        <taxon>Agaricomycetes</taxon>
        <taxon>Agaricomycetidae</taxon>
        <taxon>Atheliales</taxon>
        <taxon>Atheliaceae</taxon>
        <taxon>Piloderma</taxon>
    </lineage>
</organism>
<gene>
    <name evidence="1" type="ORF">PILCRDRAFT_3238</name>
</gene>
<proteinExistence type="predicted"/>
<evidence type="ECO:0000313" key="2">
    <source>
        <dbReference type="Proteomes" id="UP000054166"/>
    </source>
</evidence>